<evidence type="ECO:0000313" key="2">
    <source>
        <dbReference type="Proteomes" id="UP000039865"/>
    </source>
</evidence>
<proteinExistence type="predicted"/>
<dbReference type="Proteomes" id="UP000039865">
    <property type="component" value="Unassembled WGS sequence"/>
</dbReference>
<dbReference type="EMBL" id="CCKQ01005094">
    <property type="protein sequence ID" value="CDW76249.1"/>
    <property type="molecule type" value="Genomic_DNA"/>
</dbReference>
<sequence>MEVKGADVDENIEFSPQETKEIEVYFPPYSGRRVKETVILYINELELNRISDTIDFEITFI</sequence>
<evidence type="ECO:0000313" key="1">
    <source>
        <dbReference type="EMBL" id="CDW76249.1"/>
    </source>
</evidence>
<organism evidence="1 2">
    <name type="scientific">Stylonychia lemnae</name>
    <name type="common">Ciliate</name>
    <dbReference type="NCBI Taxonomy" id="5949"/>
    <lineage>
        <taxon>Eukaryota</taxon>
        <taxon>Sar</taxon>
        <taxon>Alveolata</taxon>
        <taxon>Ciliophora</taxon>
        <taxon>Intramacronucleata</taxon>
        <taxon>Spirotrichea</taxon>
        <taxon>Stichotrichia</taxon>
        <taxon>Sporadotrichida</taxon>
        <taxon>Oxytrichidae</taxon>
        <taxon>Stylonychinae</taxon>
        <taxon>Stylonychia</taxon>
    </lineage>
</organism>
<accession>A0A078A667</accession>
<name>A0A078A667_STYLE</name>
<reference evidence="1 2" key="1">
    <citation type="submission" date="2014-06" db="EMBL/GenBank/DDBJ databases">
        <authorList>
            <person name="Swart Estienne"/>
        </authorList>
    </citation>
    <scope>NUCLEOTIDE SEQUENCE [LARGE SCALE GENOMIC DNA]</scope>
    <source>
        <strain evidence="1 2">130c</strain>
    </source>
</reference>
<protein>
    <submittedName>
        <fullName evidence="1">Uncharacterized protein</fullName>
    </submittedName>
</protein>
<keyword evidence="2" id="KW-1185">Reference proteome</keyword>
<dbReference type="InParanoid" id="A0A078A667"/>
<dbReference type="AlphaFoldDB" id="A0A078A667"/>
<gene>
    <name evidence="1" type="primary">Contig15471.g16490</name>
    <name evidence="1" type="ORF">STYLEM_5249</name>
</gene>